<dbReference type="AlphaFoldDB" id="A0A1E4TK88"/>
<evidence type="ECO:0000313" key="3">
    <source>
        <dbReference type="Proteomes" id="UP000095023"/>
    </source>
</evidence>
<dbReference type="Pfam" id="PF00144">
    <property type="entry name" value="Beta-lactamase"/>
    <property type="match status" value="1"/>
</dbReference>
<protein>
    <recommendedName>
        <fullName evidence="1">Beta-lactamase-related domain-containing protein</fullName>
    </recommendedName>
</protein>
<dbReference type="InterPro" id="IPR001466">
    <property type="entry name" value="Beta-lactam-related"/>
</dbReference>
<dbReference type="EMBL" id="KV453841">
    <property type="protein sequence ID" value="ODV92139.1"/>
    <property type="molecule type" value="Genomic_DNA"/>
</dbReference>
<dbReference type="SUPFAM" id="SSF56601">
    <property type="entry name" value="beta-lactamase/transpeptidase-like"/>
    <property type="match status" value="1"/>
</dbReference>
<evidence type="ECO:0000313" key="2">
    <source>
        <dbReference type="EMBL" id="ODV92139.1"/>
    </source>
</evidence>
<sequence>MDERLNDCFQKVLDAGVPGFSIVVTDRTGDILSRGVGKLAFDDPRLFRVDTPCHVFSLGKSMAAMAALKLWEDGVIDLHAPAAQYLPRIGSLRVLEGYDERGMPKLRPPKRDITVHDMLTHTAGMAYPAFDTNLAEYMERTGMGDIINTYDREECFWCPLVRDPGEKWQYSPGLDITAMMVAHLTEMSYEAFLRKHFLDPLGMKDTTFHIKPEQQKRMAGFYFMSEKTGKYERIANPVPYEPHIEAAGAAMCSTAADYIKYLRMILNKGVTDSGVRVLEPETVELACHDQVSGRGIAATPRYNHLAPGKETGWAYSFQYIKEDVPRSASKGTICWAGASNVFYWADPVKGVAGCLTCQVMPYNSVPVVECYDAIRRATYDYINGR</sequence>
<organism evidence="2 3">
    <name type="scientific">Tortispora caseinolytica NRRL Y-17796</name>
    <dbReference type="NCBI Taxonomy" id="767744"/>
    <lineage>
        <taxon>Eukaryota</taxon>
        <taxon>Fungi</taxon>
        <taxon>Dikarya</taxon>
        <taxon>Ascomycota</taxon>
        <taxon>Saccharomycotina</taxon>
        <taxon>Trigonopsidomycetes</taxon>
        <taxon>Trigonopsidales</taxon>
        <taxon>Trigonopsidaceae</taxon>
        <taxon>Tortispora</taxon>
    </lineage>
</organism>
<proteinExistence type="predicted"/>
<feature type="domain" description="Beta-lactamase-related" evidence="1">
    <location>
        <begin position="6"/>
        <end position="361"/>
    </location>
</feature>
<reference evidence="3" key="1">
    <citation type="submission" date="2016-02" db="EMBL/GenBank/DDBJ databases">
        <title>Comparative genomics of biotechnologically important yeasts.</title>
        <authorList>
            <consortium name="DOE Joint Genome Institute"/>
            <person name="Riley R."/>
            <person name="Haridas S."/>
            <person name="Wolfe K.H."/>
            <person name="Lopes M.R."/>
            <person name="Hittinger C.T."/>
            <person name="Goker M."/>
            <person name="Salamov A."/>
            <person name="Wisecaver J."/>
            <person name="Long T.M."/>
            <person name="Aerts A.L."/>
            <person name="Barry K."/>
            <person name="Choi C."/>
            <person name="Clum A."/>
            <person name="Coughlan A.Y."/>
            <person name="Deshpande S."/>
            <person name="Douglass A.P."/>
            <person name="Hanson S.J."/>
            <person name="Klenk H.-P."/>
            <person name="Labutti K."/>
            <person name="Lapidus A."/>
            <person name="Lindquist E."/>
            <person name="Lipzen A."/>
            <person name="Meier-Kolthoff J.P."/>
            <person name="Ohm R.A."/>
            <person name="Otillar R.P."/>
            <person name="Pangilinan J."/>
            <person name="Peng Y."/>
            <person name="Rokas A."/>
            <person name="Rosa C.A."/>
            <person name="Scheuner C."/>
            <person name="Sibirny A.A."/>
            <person name="Slot J.C."/>
            <person name="Stielow J.B."/>
            <person name="Sun H."/>
            <person name="Kurtzman C.P."/>
            <person name="Blackwell M."/>
            <person name="Jeffries T.W."/>
            <person name="Grigoriev I.V."/>
        </authorList>
    </citation>
    <scope>NUCLEOTIDE SEQUENCE [LARGE SCALE GENOMIC DNA]</scope>
    <source>
        <strain evidence="3">NRRL Y-17796</strain>
    </source>
</reference>
<dbReference type="Proteomes" id="UP000095023">
    <property type="component" value="Unassembled WGS sequence"/>
</dbReference>
<dbReference type="PANTHER" id="PTHR43283">
    <property type="entry name" value="BETA-LACTAMASE-RELATED"/>
    <property type="match status" value="1"/>
</dbReference>
<dbReference type="Gene3D" id="3.40.710.10">
    <property type="entry name" value="DD-peptidase/beta-lactamase superfamily"/>
    <property type="match status" value="1"/>
</dbReference>
<dbReference type="InterPro" id="IPR012338">
    <property type="entry name" value="Beta-lactam/transpept-like"/>
</dbReference>
<dbReference type="PANTHER" id="PTHR43283:SF3">
    <property type="entry name" value="BETA-LACTAMASE FAMILY PROTEIN (AFU_ORTHOLOGUE AFUA_5G07500)"/>
    <property type="match status" value="1"/>
</dbReference>
<keyword evidence="3" id="KW-1185">Reference proteome</keyword>
<evidence type="ECO:0000259" key="1">
    <source>
        <dbReference type="Pfam" id="PF00144"/>
    </source>
</evidence>
<name>A0A1E4TK88_9ASCO</name>
<gene>
    <name evidence="2" type="ORF">CANCADRAFT_732</name>
</gene>
<dbReference type="OrthoDB" id="428260at2759"/>
<accession>A0A1E4TK88</accession>
<dbReference type="InterPro" id="IPR050789">
    <property type="entry name" value="Diverse_Enzym_Activities"/>
</dbReference>